<dbReference type="EMBL" id="KZ613843">
    <property type="protein sequence ID" value="PMD57870.1"/>
    <property type="molecule type" value="Genomic_DNA"/>
</dbReference>
<evidence type="ECO:0000259" key="3">
    <source>
        <dbReference type="Pfam" id="PF13086"/>
    </source>
</evidence>
<evidence type="ECO:0000259" key="5">
    <source>
        <dbReference type="Pfam" id="PF25396"/>
    </source>
</evidence>
<dbReference type="Pfam" id="PF13086">
    <property type="entry name" value="AAA_11"/>
    <property type="match status" value="1"/>
</dbReference>
<dbReference type="GO" id="GO:0031048">
    <property type="term" value="P:regulatory ncRNA-mediated heterochromatin formation"/>
    <property type="evidence" value="ECO:0007669"/>
    <property type="project" value="TreeGrafter"/>
</dbReference>
<dbReference type="PANTHER" id="PTHR10887">
    <property type="entry name" value="DNA2/NAM7 HELICASE FAMILY"/>
    <property type="match status" value="1"/>
</dbReference>
<dbReference type="InterPro" id="IPR041679">
    <property type="entry name" value="DNA2/NAM7-like_C"/>
</dbReference>
<dbReference type="CDD" id="cd18808">
    <property type="entry name" value="SF1_C_Upf1"/>
    <property type="match status" value="1"/>
</dbReference>
<feature type="domain" description="DNA2/NAM7 helicase helicase" evidence="3">
    <location>
        <begin position="229"/>
        <end position="617"/>
    </location>
</feature>
<dbReference type="InterPro" id="IPR041677">
    <property type="entry name" value="DNA2/NAM7_AAA_11"/>
</dbReference>
<dbReference type="GO" id="GO:0004386">
    <property type="term" value="F:helicase activity"/>
    <property type="evidence" value="ECO:0007669"/>
    <property type="project" value="InterPro"/>
</dbReference>
<feature type="non-terminal residue" evidence="6">
    <location>
        <position position="1099"/>
    </location>
</feature>
<accession>A0A2J6T4A8</accession>
<proteinExistence type="predicted"/>
<keyword evidence="1" id="KW-0347">Helicase</keyword>
<keyword evidence="1" id="KW-0378">Hydrolase</keyword>
<feature type="region of interest" description="Disordered" evidence="2">
    <location>
        <begin position="999"/>
        <end position="1024"/>
    </location>
</feature>
<evidence type="ECO:0000313" key="6">
    <source>
        <dbReference type="EMBL" id="PMD57870.1"/>
    </source>
</evidence>
<feature type="domain" description="ZNFX1" evidence="5">
    <location>
        <begin position="75"/>
        <end position="177"/>
    </location>
</feature>
<feature type="domain" description="DNA2/NAM7 helicase-like C-terminal" evidence="4">
    <location>
        <begin position="632"/>
        <end position="825"/>
    </location>
</feature>
<dbReference type="InterPro" id="IPR057373">
    <property type="entry name" value="ZNFX1"/>
</dbReference>
<dbReference type="SUPFAM" id="SSF52540">
    <property type="entry name" value="P-loop containing nucleoside triphosphate hydrolases"/>
    <property type="match status" value="1"/>
</dbReference>
<evidence type="ECO:0000256" key="1">
    <source>
        <dbReference type="ARBA" id="ARBA00022806"/>
    </source>
</evidence>
<dbReference type="GeneID" id="36585153"/>
<dbReference type="Proteomes" id="UP000235371">
    <property type="component" value="Unassembled WGS sequence"/>
</dbReference>
<evidence type="ECO:0000256" key="2">
    <source>
        <dbReference type="SAM" id="MobiDB-lite"/>
    </source>
</evidence>
<dbReference type="Pfam" id="PF25396">
    <property type="entry name" value="ZNFX1"/>
    <property type="match status" value="1"/>
</dbReference>
<keyword evidence="1" id="KW-0067">ATP-binding</keyword>
<dbReference type="STRING" id="1095630.A0A2J6T4A8"/>
<feature type="compositionally biased region" description="Polar residues" evidence="2">
    <location>
        <begin position="1003"/>
        <end position="1024"/>
    </location>
</feature>
<evidence type="ECO:0008006" key="8">
    <source>
        <dbReference type="Google" id="ProtNLM"/>
    </source>
</evidence>
<dbReference type="InParanoid" id="A0A2J6T4A8"/>
<name>A0A2J6T4A8_9HELO</name>
<dbReference type="CDD" id="cd06008">
    <property type="entry name" value="NF-X1-zinc-finger"/>
    <property type="match status" value="1"/>
</dbReference>
<keyword evidence="1" id="KW-0547">Nucleotide-binding</keyword>
<protein>
    <recommendedName>
        <fullName evidence="8">P-loop containing nucleoside triphosphate hydrolase protein</fullName>
    </recommendedName>
</protein>
<dbReference type="GO" id="GO:0031380">
    <property type="term" value="C:nuclear RNA-directed RNA polymerase complex"/>
    <property type="evidence" value="ECO:0007669"/>
    <property type="project" value="TreeGrafter"/>
</dbReference>
<gene>
    <name evidence="6" type="ORF">K444DRAFT_564742</name>
</gene>
<dbReference type="PANTHER" id="PTHR10887:SF341">
    <property type="entry name" value="NFX1-TYPE ZINC FINGER-CONTAINING PROTEIN 1"/>
    <property type="match status" value="1"/>
</dbReference>
<dbReference type="Pfam" id="PF13087">
    <property type="entry name" value="AAA_12"/>
    <property type="match status" value="1"/>
</dbReference>
<keyword evidence="7" id="KW-1185">Reference proteome</keyword>
<evidence type="ECO:0000259" key="4">
    <source>
        <dbReference type="Pfam" id="PF13087"/>
    </source>
</evidence>
<dbReference type="AlphaFoldDB" id="A0A2J6T4A8"/>
<dbReference type="Gene3D" id="3.40.50.300">
    <property type="entry name" value="P-loop containing nucleotide triphosphate hydrolases"/>
    <property type="match status" value="3"/>
</dbReference>
<reference evidence="6 7" key="1">
    <citation type="submission" date="2016-04" db="EMBL/GenBank/DDBJ databases">
        <title>A degradative enzymes factory behind the ericoid mycorrhizal symbiosis.</title>
        <authorList>
            <consortium name="DOE Joint Genome Institute"/>
            <person name="Martino E."/>
            <person name="Morin E."/>
            <person name="Grelet G."/>
            <person name="Kuo A."/>
            <person name="Kohler A."/>
            <person name="Daghino S."/>
            <person name="Barry K."/>
            <person name="Choi C."/>
            <person name="Cichocki N."/>
            <person name="Clum A."/>
            <person name="Copeland A."/>
            <person name="Hainaut M."/>
            <person name="Haridas S."/>
            <person name="Labutti K."/>
            <person name="Lindquist E."/>
            <person name="Lipzen A."/>
            <person name="Khouja H.-R."/>
            <person name="Murat C."/>
            <person name="Ohm R."/>
            <person name="Olson A."/>
            <person name="Spatafora J."/>
            <person name="Veneault-Fourrey C."/>
            <person name="Henrissat B."/>
            <person name="Grigoriev I."/>
            <person name="Martin F."/>
            <person name="Perotto S."/>
        </authorList>
    </citation>
    <scope>NUCLEOTIDE SEQUENCE [LARGE SCALE GENOMIC DNA]</scope>
    <source>
        <strain evidence="6 7">E</strain>
    </source>
</reference>
<dbReference type="InterPro" id="IPR027417">
    <property type="entry name" value="P-loop_NTPase"/>
</dbReference>
<dbReference type="InterPro" id="IPR047187">
    <property type="entry name" value="SF1_C_Upf1"/>
</dbReference>
<evidence type="ECO:0000313" key="7">
    <source>
        <dbReference type="Proteomes" id="UP000235371"/>
    </source>
</evidence>
<sequence>MVDKADGNAQQDKNFLDYQQEPLYDPNLPHNIVDGPWPSREAYLGTHYQILREDAIAPLRVAVAEFKKCPSLVDDNEICVYKDVTLKGLALSKTGVGFRVTFSPQKQIKWKQSKRLLQGTMVALSKDMFKTDCKIAIVVGRGMTLLQQNPPAIELFWADNEEATIDPVTKYVMIEAREGYFEASRHILVAMQKLMTENDDPSAANGQDPDRYINVDVLQDFPKDMNSGMDKSQMSACQKMITSRIAIVQGPPGTGKTFTSVSALKVMNANLAGDDPAIIVAAQTNHALDQLLNHVLTFESNILRLGGRSNKANKAILERTLFNLRINNTVPGGRAGFRQAHIQGAKCASDLKATLETLMTDKLLTAETLKTHGLITESQYKSLYGNSDWEGEDMSGDIAECKNGGKGLTEDQIMPVPETAPVNLGLAVEQGDIEYEEQIEDVDNEFKADAADEENKLDDDEGLKGEWLPFMRKFTGRHSHPQTLSDKKIKQKLASWKNLYDVPVAHRGEVYRFLEKEMNKIVLKELKVRFKEYQDFVNGWTVTKRMSDIRLIRHLGIKVIGCTTTGLSKYRGLLSALQPRVLLIEEAAETLEGNVIGGLMDTIQHLILVGDHQQLQANCTVRALELHPFNMSISMFERLVNSGIGYVMLNVQRRMIQDVRRLLCMDPEPFYKDLQDHPSVLDRLHNRPPVPGMGGLDTYFFHHGFGEATNAECSRFNLQEAQVIARFFLYLCQNGVDARKISVLTFYTGQKTTVIQELNWIEALKPMRPFNVFTVDSYQGEENDIILLSLVRSNKQNLIGFLDSKNRLVVALSRARRGLYLFGNSTTLAAAESDEDIVGRDPLWGPLVLHMTRQRRFNVDGGLPVTCSKHGKITRLYEARHFDQVLAGGCDQPCGGVLPCGHPCEVHCHPADHTQISCKAACVRVLTCGHKCSKNCTAKCYCDACGLWDGQFHVPNYATESINPVDNTGRLDTVWGESPTKSSTKKSAAEYLVGKRRGDPFLSTLNKPHSGSVRTRGSDPSPQISVVRRSTFGGSNLSPFTPQAWQNWDAKKSDEDLVEKRRLEEASAPKIDRSQLVFKETFIPTTLNQSGERVIVSSG</sequence>
<dbReference type="InterPro" id="IPR045055">
    <property type="entry name" value="DNA2/NAM7-like"/>
</dbReference>
<dbReference type="OrthoDB" id="409395at2759"/>
<dbReference type="RefSeq" id="XP_024734774.1">
    <property type="nucleotide sequence ID" value="XM_024877076.1"/>
</dbReference>
<organism evidence="6 7">
    <name type="scientific">Hyaloscypha bicolor E</name>
    <dbReference type="NCBI Taxonomy" id="1095630"/>
    <lineage>
        <taxon>Eukaryota</taxon>
        <taxon>Fungi</taxon>
        <taxon>Dikarya</taxon>
        <taxon>Ascomycota</taxon>
        <taxon>Pezizomycotina</taxon>
        <taxon>Leotiomycetes</taxon>
        <taxon>Helotiales</taxon>
        <taxon>Hyaloscyphaceae</taxon>
        <taxon>Hyaloscypha</taxon>
        <taxon>Hyaloscypha bicolor</taxon>
    </lineage>
</organism>